<protein>
    <submittedName>
        <fullName evidence="1">N-acetylglucosamine-6-phosphate deacetylase</fullName>
    </submittedName>
</protein>
<keyword evidence="2" id="KW-1185">Reference proteome</keyword>
<organism evidence="1 2">
    <name type="scientific">Inconstantimicrobium mannanitabidum</name>
    <dbReference type="NCBI Taxonomy" id="1604901"/>
    <lineage>
        <taxon>Bacteria</taxon>
        <taxon>Bacillati</taxon>
        <taxon>Bacillota</taxon>
        <taxon>Clostridia</taxon>
        <taxon>Eubacteriales</taxon>
        <taxon>Clostridiaceae</taxon>
        <taxon>Inconstantimicrobium</taxon>
    </lineage>
</organism>
<comment type="caution">
    <text evidence="1">The sequence shown here is derived from an EMBL/GenBank/DDBJ whole genome shotgun (WGS) entry which is preliminary data.</text>
</comment>
<accession>A0ACB5R7X3</accession>
<proteinExistence type="predicted"/>
<dbReference type="EMBL" id="BROD01000001">
    <property type="protein sequence ID" value="GKX65200.1"/>
    <property type="molecule type" value="Genomic_DNA"/>
</dbReference>
<reference evidence="1" key="1">
    <citation type="journal article" date="2025" name="Int. J. Syst. Evol. Microbiol.">
        <title>Inconstantimicrobium mannanitabidum sp. nov., a novel member of the family Clostridiaceae isolated from anoxic soil under the treatment of reductive soil disinfestation.</title>
        <authorList>
            <person name="Ueki A."/>
            <person name="Tonouchi A."/>
            <person name="Honma S."/>
            <person name="Kaku N."/>
            <person name="Ueki K."/>
        </authorList>
    </citation>
    <scope>NUCLEOTIDE SEQUENCE</scope>
    <source>
        <strain evidence="1">TW13</strain>
    </source>
</reference>
<name>A0ACB5R7X3_9CLOT</name>
<dbReference type="Proteomes" id="UP001058074">
    <property type="component" value="Unassembled WGS sequence"/>
</dbReference>
<gene>
    <name evidence="1" type="primary">nagA_1</name>
    <name evidence="1" type="ORF">rsdtw13_04580</name>
</gene>
<evidence type="ECO:0000313" key="1">
    <source>
        <dbReference type="EMBL" id="GKX65200.1"/>
    </source>
</evidence>
<evidence type="ECO:0000313" key="2">
    <source>
        <dbReference type="Proteomes" id="UP001058074"/>
    </source>
</evidence>
<sequence length="379" mass="41568">MLLIKNCNVIFPEGIEKKNVLVENSKIKEITNSDKYLCDTLEGEGLYLSPGFIDVHIHGSGGYDVMDGRYESIDKISEIIADFGTTSFVPTTMTFDSKKIKTAVKIVSEAKKKGTSGANVLGCHLEGPFINREAIGAHDINCVLDGSVENFKEIIGESERDIVSVTLAPEVGNNKELIKYLYKKGIVASIGHSKASYEEAVEAINLGISHSTHIFNAMPIFHHRNPGIIGAIFDNNITTEIIADGIINSYTALRVVCNQKKVDDIIIVTDAIMYSNMDDGKYLINNEELNISNSKAELKSGVLAGSITMLNKAVKNVYNNTNCSLHEVIKMVTINPAKHCKVDNSKGSIMQGFDADIIIFDGELNIKNVIVNGRMIRHK</sequence>